<dbReference type="EMBL" id="LAZR01029473">
    <property type="protein sequence ID" value="KKL59478.1"/>
    <property type="molecule type" value="Genomic_DNA"/>
</dbReference>
<evidence type="ECO:0000313" key="2">
    <source>
        <dbReference type="EMBL" id="KKL59478.1"/>
    </source>
</evidence>
<sequence>LKDRLAGVGLDSGGAPDTSSQHADIAEARSRLVGARAGLLAGAKYSGPRAATICTAGRLLANGEKPSDPNGQLSAGR</sequence>
<feature type="region of interest" description="Disordered" evidence="1">
    <location>
        <begin position="1"/>
        <end position="22"/>
    </location>
</feature>
<proteinExistence type="predicted"/>
<accession>A0A0F9DCL7</accession>
<dbReference type="AlphaFoldDB" id="A0A0F9DCL7"/>
<gene>
    <name evidence="2" type="ORF">LCGC14_2214980</name>
</gene>
<feature type="non-terminal residue" evidence="2">
    <location>
        <position position="1"/>
    </location>
</feature>
<evidence type="ECO:0000256" key="1">
    <source>
        <dbReference type="SAM" id="MobiDB-lite"/>
    </source>
</evidence>
<protein>
    <submittedName>
        <fullName evidence="2">Uncharacterized protein</fullName>
    </submittedName>
</protein>
<organism evidence="2">
    <name type="scientific">marine sediment metagenome</name>
    <dbReference type="NCBI Taxonomy" id="412755"/>
    <lineage>
        <taxon>unclassified sequences</taxon>
        <taxon>metagenomes</taxon>
        <taxon>ecological metagenomes</taxon>
    </lineage>
</organism>
<reference evidence="2" key="1">
    <citation type="journal article" date="2015" name="Nature">
        <title>Complex archaea that bridge the gap between prokaryotes and eukaryotes.</title>
        <authorList>
            <person name="Spang A."/>
            <person name="Saw J.H."/>
            <person name="Jorgensen S.L."/>
            <person name="Zaremba-Niedzwiedzka K."/>
            <person name="Martijn J."/>
            <person name="Lind A.E."/>
            <person name="van Eijk R."/>
            <person name="Schleper C."/>
            <person name="Guy L."/>
            <person name="Ettema T.J."/>
        </authorList>
    </citation>
    <scope>NUCLEOTIDE SEQUENCE</scope>
</reference>
<name>A0A0F9DCL7_9ZZZZ</name>
<comment type="caution">
    <text evidence="2">The sequence shown here is derived from an EMBL/GenBank/DDBJ whole genome shotgun (WGS) entry which is preliminary data.</text>
</comment>